<protein>
    <submittedName>
        <fullName evidence="2">Uncharacterized protein</fullName>
    </submittedName>
</protein>
<dbReference type="AlphaFoldDB" id="A0AAN8JF27"/>
<dbReference type="Proteomes" id="UP001347796">
    <property type="component" value="Unassembled WGS sequence"/>
</dbReference>
<sequence>MENTSAIALNHFSMSSQRVGKNLSKMTQTDQSDTSTPETQSGATPETLSDTVEKSTPMSTENISLYSTNAEANVPAPKLHPVYVFNENLIGKFCIVLYDKKGFPSLIEDADEESVRVNSMCRAGPNRFFWPSRADNDIWYEYTDVVTLIPEPKHVTGRHFQVEPEIWEAVQSNLDDWIR</sequence>
<proteinExistence type="predicted"/>
<evidence type="ECO:0000313" key="3">
    <source>
        <dbReference type="Proteomes" id="UP001347796"/>
    </source>
</evidence>
<dbReference type="EMBL" id="JAZGQO010000010">
    <property type="protein sequence ID" value="KAK6176926.1"/>
    <property type="molecule type" value="Genomic_DNA"/>
</dbReference>
<evidence type="ECO:0000313" key="2">
    <source>
        <dbReference type="EMBL" id="KAK6176926.1"/>
    </source>
</evidence>
<evidence type="ECO:0000256" key="1">
    <source>
        <dbReference type="SAM" id="MobiDB-lite"/>
    </source>
</evidence>
<accession>A0AAN8JF27</accession>
<comment type="caution">
    <text evidence="2">The sequence shown here is derived from an EMBL/GenBank/DDBJ whole genome shotgun (WGS) entry which is preliminary data.</text>
</comment>
<name>A0AAN8JF27_PATCE</name>
<keyword evidence="3" id="KW-1185">Reference proteome</keyword>
<feature type="region of interest" description="Disordered" evidence="1">
    <location>
        <begin position="18"/>
        <end position="58"/>
    </location>
</feature>
<organism evidence="2 3">
    <name type="scientific">Patella caerulea</name>
    <name type="common">Rayed Mediterranean limpet</name>
    <dbReference type="NCBI Taxonomy" id="87958"/>
    <lineage>
        <taxon>Eukaryota</taxon>
        <taxon>Metazoa</taxon>
        <taxon>Spiralia</taxon>
        <taxon>Lophotrochozoa</taxon>
        <taxon>Mollusca</taxon>
        <taxon>Gastropoda</taxon>
        <taxon>Patellogastropoda</taxon>
        <taxon>Patelloidea</taxon>
        <taxon>Patellidae</taxon>
        <taxon>Patella</taxon>
    </lineage>
</organism>
<reference evidence="2 3" key="1">
    <citation type="submission" date="2024-01" db="EMBL/GenBank/DDBJ databases">
        <title>The genome of the rayed Mediterranean limpet Patella caerulea (Linnaeus, 1758).</title>
        <authorList>
            <person name="Anh-Thu Weber A."/>
            <person name="Halstead-Nussloch G."/>
        </authorList>
    </citation>
    <scope>NUCLEOTIDE SEQUENCE [LARGE SCALE GENOMIC DNA]</scope>
    <source>
        <strain evidence="2">AATW-2023a</strain>
        <tissue evidence="2">Whole specimen</tissue>
    </source>
</reference>
<gene>
    <name evidence="2" type="ORF">SNE40_015130</name>
</gene>